<organism evidence="1 2">
    <name type="scientific">Euplotes crassus</name>
    <dbReference type="NCBI Taxonomy" id="5936"/>
    <lineage>
        <taxon>Eukaryota</taxon>
        <taxon>Sar</taxon>
        <taxon>Alveolata</taxon>
        <taxon>Ciliophora</taxon>
        <taxon>Intramacronucleata</taxon>
        <taxon>Spirotrichea</taxon>
        <taxon>Hypotrichia</taxon>
        <taxon>Euplotida</taxon>
        <taxon>Euplotidae</taxon>
        <taxon>Moneuplotes</taxon>
    </lineage>
</organism>
<gene>
    <name evidence="1" type="ORF">ECRASSUSDP1_LOCUS22519</name>
</gene>
<accession>A0AAD1XX34</accession>
<name>A0AAD1XX34_EUPCR</name>
<reference evidence="1" key="1">
    <citation type="submission" date="2023-07" db="EMBL/GenBank/DDBJ databases">
        <authorList>
            <consortium name="AG Swart"/>
            <person name="Singh M."/>
            <person name="Singh A."/>
            <person name="Seah K."/>
            <person name="Emmerich C."/>
        </authorList>
    </citation>
    <scope>NUCLEOTIDE SEQUENCE</scope>
    <source>
        <strain evidence="1">DP1</strain>
    </source>
</reference>
<dbReference type="AlphaFoldDB" id="A0AAD1XX34"/>
<dbReference type="Proteomes" id="UP001295684">
    <property type="component" value="Unassembled WGS sequence"/>
</dbReference>
<comment type="caution">
    <text evidence="1">The sequence shown here is derived from an EMBL/GenBank/DDBJ whole genome shotgun (WGS) entry which is preliminary data.</text>
</comment>
<keyword evidence="2" id="KW-1185">Reference proteome</keyword>
<sequence>MTHVHNFLALHYKGHHYLRGMYHSNLSSSIRLSLSCFCSSVHCSRMLSSTCSCSLLNLLCLFYFFSSPGCFSGSISR</sequence>
<evidence type="ECO:0000313" key="2">
    <source>
        <dbReference type="Proteomes" id="UP001295684"/>
    </source>
</evidence>
<dbReference type="EMBL" id="CAMPGE010023100">
    <property type="protein sequence ID" value="CAI2381073.1"/>
    <property type="molecule type" value="Genomic_DNA"/>
</dbReference>
<protein>
    <submittedName>
        <fullName evidence="1">Uncharacterized protein</fullName>
    </submittedName>
</protein>
<proteinExistence type="predicted"/>
<evidence type="ECO:0000313" key="1">
    <source>
        <dbReference type="EMBL" id="CAI2381073.1"/>
    </source>
</evidence>